<protein>
    <submittedName>
        <fullName evidence="3">Uncharacterized protein</fullName>
    </submittedName>
</protein>
<feature type="region of interest" description="Disordered" evidence="1">
    <location>
        <begin position="1"/>
        <end position="21"/>
    </location>
</feature>
<evidence type="ECO:0000313" key="3">
    <source>
        <dbReference type="EMBL" id="TKW36311.1"/>
    </source>
</evidence>
<evidence type="ECO:0000313" key="4">
    <source>
        <dbReference type="Proteomes" id="UP000298652"/>
    </source>
</evidence>
<dbReference type="AlphaFoldDB" id="A0A4U6W1X0"/>
<dbReference type="EMBL" id="CM016553">
    <property type="protein sequence ID" value="TKW36311.1"/>
    <property type="molecule type" value="Genomic_DNA"/>
</dbReference>
<name>A0A4U6W1X0_SETVI</name>
<reference evidence="3" key="1">
    <citation type="submission" date="2019-03" db="EMBL/GenBank/DDBJ databases">
        <title>WGS assembly of Setaria viridis.</title>
        <authorList>
            <person name="Huang P."/>
            <person name="Jenkins J."/>
            <person name="Grimwood J."/>
            <person name="Barry K."/>
            <person name="Healey A."/>
            <person name="Mamidi S."/>
            <person name="Sreedasyam A."/>
            <person name="Shu S."/>
            <person name="Feldman M."/>
            <person name="Wu J."/>
            <person name="Yu Y."/>
            <person name="Chen C."/>
            <person name="Johnson J."/>
            <person name="Rokhsar D."/>
            <person name="Baxter I."/>
            <person name="Schmutz J."/>
            <person name="Brutnell T."/>
            <person name="Kellogg E."/>
        </authorList>
    </citation>
    <scope>NUCLEOTIDE SEQUENCE [LARGE SCALE GENOMIC DNA]</scope>
</reference>
<feature type="transmembrane region" description="Helical" evidence="2">
    <location>
        <begin position="317"/>
        <end position="339"/>
    </location>
</feature>
<dbReference type="Gramene" id="TKW36311">
    <property type="protein sequence ID" value="TKW36311"/>
    <property type="gene ID" value="SEVIR_2G432300v2"/>
</dbReference>
<gene>
    <name evidence="3" type="ORF">SEVIR_2G432300v2</name>
</gene>
<keyword evidence="2" id="KW-1133">Transmembrane helix</keyword>
<keyword evidence="2" id="KW-0812">Transmembrane</keyword>
<proteinExistence type="predicted"/>
<keyword evidence="4" id="KW-1185">Reference proteome</keyword>
<accession>A0A4U6W1X0</accession>
<dbReference type="Proteomes" id="UP000298652">
    <property type="component" value="Chromosome 2"/>
</dbReference>
<evidence type="ECO:0000256" key="2">
    <source>
        <dbReference type="SAM" id="Phobius"/>
    </source>
</evidence>
<feature type="transmembrane region" description="Helical" evidence="2">
    <location>
        <begin position="351"/>
        <end position="373"/>
    </location>
</feature>
<organism evidence="3 4">
    <name type="scientific">Setaria viridis</name>
    <name type="common">Green bristlegrass</name>
    <name type="synonym">Setaria italica subsp. viridis</name>
    <dbReference type="NCBI Taxonomy" id="4556"/>
    <lineage>
        <taxon>Eukaryota</taxon>
        <taxon>Viridiplantae</taxon>
        <taxon>Streptophyta</taxon>
        <taxon>Embryophyta</taxon>
        <taxon>Tracheophyta</taxon>
        <taxon>Spermatophyta</taxon>
        <taxon>Magnoliopsida</taxon>
        <taxon>Liliopsida</taxon>
        <taxon>Poales</taxon>
        <taxon>Poaceae</taxon>
        <taxon>PACMAD clade</taxon>
        <taxon>Panicoideae</taxon>
        <taxon>Panicodae</taxon>
        <taxon>Paniceae</taxon>
        <taxon>Cenchrinae</taxon>
        <taxon>Setaria</taxon>
    </lineage>
</organism>
<evidence type="ECO:0000256" key="1">
    <source>
        <dbReference type="SAM" id="MobiDB-lite"/>
    </source>
</evidence>
<keyword evidence="2" id="KW-0472">Membrane</keyword>
<sequence length="392" mass="43955">MESRIPLFDESSSTRASHLPRNSSFRSCFKRKWDGICSGLTSAREFIQFGNRVELEPMPSHLKIGHAVEMIEDDGRTFVEATIEDIRTGSGLLLVKPKGAVSEDDSILLQKDKLRPVLACSSDTEHQGTGPHPSFTIYDSVDVLNSAGKWVRGVIVQSPTSNGDSYRVRIFKEKDNFDSTFALTTKMRLHFDWDRSKGWIVDATETIGHPLNQAVGLVGHQRAKIVKMLDAQHAVVEFCDLTNSDGNHVKEVVHIKDWYKSRLARRLKELRYWLAPTDDPLQEFECYMPTYTCLAVLAAVSPVLFTNSAENWPDNMLLVFYLLGGLCCFVSLLPVVRIMCRKPTARTQLRILRLICLTSVAIGVAFLTIHAVYGHQALMASRQKARSVTIAG</sequence>
<feature type="compositionally biased region" description="Polar residues" evidence="1">
    <location>
        <begin position="10"/>
        <end position="21"/>
    </location>
</feature>